<comment type="caution">
    <text evidence="2">The sequence shown here is derived from an EMBL/GenBank/DDBJ whole genome shotgun (WGS) entry which is preliminary data.</text>
</comment>
<protein>
    <recommendedName>
        <fullName evidence="1">DUF7389 domain-containing protein</fullName>
    </recommendedName>
</protein>
<gene>
    <name evidence="2" type="ORF">EGD98_19015</name>
</gene>
<reference evidence="2" key="1">
    <citation type="submission" date="2021-06" db="EMBL/GenBank/DDBJ databases">
        <title>Halomicroarcula sp. F24A a new haloarchaeum isolated from saline soil.</title>
        <authorList>
            <person name="Duran-Viseras A."/>
            <person name="Sanchez-Porro C."/>
            <person name="Ventosa A."/>
        </authorList>
    </citation>
    <scope>NUCLEOTIDE SEQUENCE</scope>
    <source>
        <strain evidence="2">F24A</strain>
    </source>
</reference>
<keyword evidence="3" id="KW-1185">Reference proteome</keyword>
<dbReference type="InterPro" id="IPR055813">
    <property type="entry name" value="DUF7389"/>
</dbReference>
<organism evidence="2 3">
    <name type="scientific">Haloarcula salinisoli</name>
    <dbReference type="NCBI Taxonomy" id="2487746"/>
    <lineage>
        <taxon>Archaea</taxon>
        <taxon>Methanobacteriati</taxon>
        <taxon>Methanobacteriota</taxon>
        <taxon>Stenosarchaea group</taxon>
        <taxon>Halobacteria</taxon>
        <taxon>Halobacteriales</taxon>
        <taxon>Haloarculaceae</taxon>
        <taxon>Haloarcula</taxon>
    </lineage>
</organism>
<accession>A0A8J7YHP2</accession>
<evidence type="ECO:0000259" key="1">
    <source>
        <dbReference type="Pfam" id="PF24115"/>
    </source>
</evidence>
<dbReference type="Proteomes" id="UP000783863">
    <property type="component" value="Unassembled WGS sequence"/>
</dbReference>
<evidence type="ECO:0000313" key="2">
    <source>
        <dbReference type="EMBL" id="MBX0305737.1"/>
    </source>
</evidence>
<name>A0A8J7YHP2_9EURY</name>
<sequence>MTDDTANPERIERTDVGASIEVRLKRGTDTRDEDQFTIKGKGATAEEAASEFEFLLEKYEAEYSDRCRNIQPSKDDGESDER</sequence>
<dbReference type="EMBL" id="RKLQ01000005">
    <property type="protein sequence ID" value="MBX0305737.1"/>
    <property type="molecule type" value="Genomic_DNA"/>
</dbReference>
<dbReference type="AlphaFoldDB" id="A0A8J7YHP2"/>
<dbReference type="Pfam" id="PF24115">
    <property type="entry name" value="DUF7389"/>
    <property type="match status" value="1"/>
</dbReference>
<dbReference type="RefSeq" id="WP_220589930.1">
    <property type="nucleotide sequence ID" value="NZ_RKLQ01000005.1"/>
</dbReference>
<proteinExistence type="predicted"/>
<evidence type="ECO:0000313" key="3">
    <source>
        <dbReference type="Proteomes" id="UP000783863"/>
    </source>
</evidence>
<feature type="domain" description="DUF7389" evidence="1">
    <location>
        <begin position="9"/>
        <end position="73"/>
    </location>
</feature>